<proteinExistence type="predicted"/>
<keyword evidence="2" id="KW-0540">Nuclease</keyword>
<evidence type="ECO:0000259" key="1">
    <source>
        <dbReference type="Pfam" id="PF13395"/>
    </source>
</evidence>
<dbReference type="GO" id="GO:0004519">
    <property type="term" value="F:endonuclease activity"/>
    <property type="evidence" value="ECO:0007669"/>
    <property type="project" value="UniProtKB-KW"/>
</dbReference>
<sequence>MMRKPNTDQTGRNFSPEIIAIVWKKATIVSDYDPNKIRKDTCGAWIQFDKHGETMDEGLGWEIDHIMPVAKGGDDLISNLQPLQWQNNRAKGDKFPASNYCVTKVRFSYSGSIAGG</sequence>
<dbReference type="OrthoDB" id="9802901at2"/>
<gene>
    <name evidence="2" type="ORF">DDR33_24875</name>
</gene>
<dbReference type="AlphaFoldDB" id="A0A2U2P960"/>
<protein>
    <submittedName>
        <fullName evidence="2">HNH endonuclease</fullName>
    </submittedName>
</protein>
<keyword evidence="2" id="KW-0378">Hydrolase</keyword>
<evidence type="ECO:0000313" key="3">
    <source>
        <dbReference type="Proteomes" id="UP000245647"/>
    </source>
</evidence>
<dbReference type="PANTHER" id="PTHR33427:SF2">
    <property type="entry name" value="TRICHOHYALIN"/>
    <property type="match status" value="1"/>
</dbReference>
<organism evidence="2 3">
    <name type="scientific">Pararcticibacter amylolyticus</name>
    <dbReference type="NCBI Taxonomy" id="2173175"/>
    <lineage>
        <taxon>Bacteria</taxon>
        <taxon>Pseudomonadati</taxon>
        <taxon>Bacteroidota</taxon>
        <taxon>Sphingobacteriia</taxon>
        <taxon>Sphingobacteriales</taxon>
        <taxon>Sphingobacteriaceae</taxon>
        <taxon>Pararcticibacter</taxon>
    </lineage>
</organism>
<reference evidence="2 3" key="1">
    <citation type="submission" date="2018-04" db="EMBL/GenBank/DDBJ databases">
        <title>Pedobacter chongqingensis sp. nov., isolated from a rottenly hemp rope.</title>
        <authorList>
            <person name="Cai Y."/>
        </authorList>
    </citation>
    <scope>NUCLEOTIDE SEQUENCE [LARGE SCALE GENOMIC DNA]</scope>
    <source>
        <strain evidence="2 3">FJ4-8</strain>
    </source>
</reference>
<dbReference type="Gene3D" id="1.10.30.50">
    <property type="match status" value="1"/>
</dbReference>
<evidence type="ECO:0000313" key="2">
    <source>
        <dbReference type="EMBL" id="PWG77936.1"/>
    </source>
</evidence>
<dbReference type="PANTHER" id="PTHR33427">
    <property type="entry name" value="HNH ENDONUCLEASE"/>
    <property type="match status" value="1"/>
</dbReference>
<name>A0A2U2P960_9SPHI</name>
<dbReference type="EMBL" id="QEAS01000054">
    <property type="protein sequence ID" value="PWG77936.1"/>
    <property type="molecule type" value="Genomic_DNA"/>
</dbReference>
<feature type="domain" description="HNH nuclease" evidence="1">
    <location>
        <begin position="62"/>
        <end position="96"/>
    </location>
</feature>
<comment type="caution">
    <text evidence="2">The sequence shown here is derived from an EMBL/GenBank/DDBJ whole genome shotgun (WGS) entry which is preliminary data.</text>
</comment>
<dbReference type="Pfam" id="PF13395">
    <property type="entry name" value="HNH_4"/>
    <property type="match status" value="1"/>
</dbReference>
<keyword evidence="2" id="KW-0255">Endonuclease</keyword>
<dbReference type="CDD" id="cd00085">
    <property type="entry name" value="HNHc"/>
    <property type="match status" value="1"/>
</dbReference>
<dbReference type="Proteomes" id="UP000245647">
    <property type="component" value="Unassembled WGS sequence"/>
</dbReference>
<dbReference type="InterPro" id="IPR003615">
    <property type="entry name" value="HNH_nuc"/>
</dbReference>
<keyword evidence="3" id="KW-1185">Reference proteome</keyword>
<accession>A0A2U2P960</accession>